<feature type="compositionally biased region" description="Basic and acidic residues" evidence="4">
    <location>
        <begin position="28"/>
        <end position="38"/>
    </location>
</feature>
<dbReference type="EMBL" id="BAABBX010000017">
    <property type="protein sequence ID" value="GAA4194929.1"/>
    <property type="molecule type" value="Genomic_DNA"/>
</dbReference>
<dbReference type="Gene3D" id="3.30.390.10">
    <property type="entry name" value="Enolase-like, N-terminal domain"/>
    <property type="match status" value="1"/>
</dbReference>
<dbReference type="Proteomes" id="UP001500213">
    <property type="component" value="Unassembled WGS sequence"/>
</dbReference>
<dbReference type="Pfam" id="PF13378">
    <property type="entry name" value="MR_MLE_C"/>
    <property type="match status" value="1"/>
</dbReference>
<evidence type="ECO:0000313" key="7">
    <source>
        <dbReference type="Proteomes" id="UP001500213"/>
    </source>
</evidence>
<evidence type="ECO:0000259" key="5">
    <source>
        <dbReference type="SMART" id="SM00922"/>
    </source>
</evidence>
<evidence type="ECO:0000313" key="6">
    <source>
        <dbReference type="EMBL" id="GAA4194929.1"/>
    </source>
</evidence>
<evidence type="ECO:0000256" key="2">
    <source>
        <dbReference type="ARBA" id="ARBA00022723"/>
    </source>
</evidence>
<dbReference type="Gene3D" id="3.20.20.120">
    <property type="entry name" value="Enolase-like C-terminal domain"/>
    <property type="match status" value="1"/>
</dbReference>
<dbReference type="InterPro" id="IPR018110">
    <property type="entry name" value="Mandel_Rmase/mucon_lact_enz_CS"/>
</dbReference>
<organism evidence="6 7">
    <name type="scientific">Gryllotalpicola kribbensis</name>
    <dbReference type="NCBI Taxonomy" id="993084"/>
    <lineage>
        <taxon>Bacteria</taxon>
        <taxon>Bacillati</taxon>
        <taxon>Actinomycetota</taxon>
        <taxon>Actinomycetes</taxon>
        <taxon>Micrococcales</taxon>
        <taxon>Microbacteriaceae</taxon>
        <taxon>Gryllotalpicola</taxon>
    </lineage>
</organism>
<evidence type="ECO:0000256" key="1">
    <source>
        <dbReference type="ARBA" id="ARBA00001946"/>
    </source>
</evidence>
<dbReference type="InterPro" id="IPR046945">
    <property type="entry name" value="RHMD-like"/>
</dbReference>
<dbReference type="SUPFAM" id="SSF51604">
    <property type="entry name" value="Enolase C-terminal domain-like"/>
    <property type="match status" value="1"/>
</dbReference>
<keyword evidence="2" id="KW-0479">Metal-binding</keyword>
<dbReference type="SFLD" id="SFLDG00179">
    <property type="entry name" value="mandelate_racemase"/>
    <property type="match status" value="1"/>
</dbReference>
<proteinExistence type="predicted"/>
<dbReference type="Pfam" id="PF02746">
    <property type="entry name" value="MR_MLE_N"/>
    <property type="match status" value="1"/>
</dbReference>
<accession>A0ABP8B0I0</accession>
<gene>
    <name evidence="6" type="ORF">GCM10022288_31160</name>
</gene>
<dbReference type="SFLD" id="SFLDS00001">
    <property type="entry name" value="Enolase"/>
    <property type="match status" value="1"/>
</dbReference>
<keyword evidence="7" id="KW-1185">Reference proteome</keyword>
<evidence type="ECO:0000256" key="4">
    <source>
        <dbReference type="SAM" id="MobiDB-lite"/>
    </source>
</evidence>
<evidence type="ECO:0000256" key="3">
    <source>
        <dbReference type="ARBA" id="ARBA00022842"/>
    </source>
</evidence>
<protein>
    <submittedName>
        <fullName evidence="6">L-lyxonate dehydratase</fullName>
    </submittedName>
</protein>
<dbReference type="SUPFAM" id="SSF54826">
    <property type="entry name" value="Enolase N-terminal domain-like"/>
    <property type="match status" value="1"/>
</dbReference>
<dbReference type="SMART" id="SM00922">
    <property type="entry name" value="MR_MLE"/>
    <property type="match status" value="1"/>
</dbReference>
<keyword evidence="3" id="KW-0460">Magnesium</keyword>
<feature type="region of interest" description="Disordered" evidence="4">
    <location>
        <begin position="17"/>
        <end position="38"/>
    </location>
</feature>
<dbReference type="InterPro" id="IPR029017">
    <property type="entry name" value="Enolase-like_N"/>
</dbReference>
<dbReference type="InterPro" id="IPR013341">
    <property type="entry name" value="Mandelate_racemase_N_dom"/>
</dbReference>
<name>A0ABP8B0I0_9MICO</name>
<dbReference type="PROSITE" id="PS00908">
    <property type="entry name" value="MR_MLE_1"/>
    <property type="match status" value="1"/>
</dbReference>
<dbReference type="InterPro" id="IPR013342">
    <property type="entry name" value="Mandelate_racemase_C"/>
</dbReference>
<comment type="caution">
    <text evidence="6">The sequence shown here is derived from an EMBL/GenBank/DDBJ whole genome shotgun (WGS) entry which is preliminary data.</text>
</comment>
<dbReference type="PANTHER" id="PTHR13794:SF58">
    <property type="entry name" value="MITOCHONDRIAL ENOLASE SUPERFAMILY MEMBER 1"/>
    <property type="match status" value="1"/>
</dbReference>
<dbReference type="InterPro" id="IPR036849">
    <property type="entry name" value="Enolase-like_C_sf"/>
</dbReference>
<feature type="domain" description="Mandelate racemase/muconate lactonizing enzyme C-terminal" evidence="5">
    <location>
        <begin position="166"/>
        <end position="269"/>
    </location>
</feature>
<comment type="cofactor">
    <cofactor evidence="1">
        <name>Mg(2+)</name>
        <dbReference type="ChEBI" id="CHEBI:18420"/>
    </cofactor>
</comment>
<reference evidence="7" key="1">
    <citation type="journal article" date="2019" name="Int. J. Syst. Evol. Microbiol.">
        <title>The Global Catalogue of Microorganisms (GCM) 10K type strain sequencing project: providing services to taxonomists for standard genome sequencing and annotation.</title>
        <authorList>
            <consortium name="The Broad Institute Genomics Platform"/>
            <consortium name="The Broad Institute Genome Sequencing Center for Infectious Disease"/>
            <person name="Wu L."/>
            <person name="Ma J."/>
        </authorList>
    </citation>
    <scope>NUCLEOTIDE SEQUENCE [LARGE SCALE GENOMIC DNA]</scope>
    <source>
        <strain evidence="7">JCM 17593</strain>
    </source>
</reference>
<dbReference type="InterPro" id="IPR029065">
    <property type="entry name" value="Enolase_C-like"/>
</dbReference>
<sequence length="396" mass="43455">MRRIRIASVEVQLVRGAAPAPPQGDTQRQVRAESFYDSRRPPFRTPAAPWNGGEMAAHYLRIGTDAGAEGFYGPIDADVTWLISEKIAPELIGEDALAGNAHWDLLERLERHGRHGHYKMALSAIDNALWDLRGRVFGAPVWQLLGGATRERVPAYLSTLGASLDLDEVRALAAAAKEEGFAGQKWFFGDGPADGAAGLRRNVALAEAVRETIGPDEPMMFDAYRGWDLAYARAWAERVDDLDPTWLEEPFGQNQFPAFAALARSTRIPISAGEHIYDRQELLPYLTEGVLAVAQCDPEWCGGVTELVRICALAEVFGVPVIPHGHGIHSALHVVASQSPALCPKVEYLGRHIPNRHHFELEPPVPVGGSFELPSRPGFGIRLDDAKIDEISTLRF</sequence>
<dbReference type="PANTHER" id="PTHR13794">
    <property type="entry name" value="ENOLASE SUPERFAMILY, MANDELATE RACEMASE"/>
    <property type="match status" value="1"/>
</dbReference>